<organism evidence="2">
    <name type="scientific">Herbaspirillum huttiense subsp. nephrolepidis</name>
    <dbReference type="NCBI Taxonomy" id="3075126"/>
    <lineage>
        <taxon>Bacteria</taxon>
        <taxon>Pseudomonadati</taxon>
        <taxon>Pseudomonadota</taxon>
        <taxon>Betaproteobacteria</taxon>
        <taxon>Burkholderiales</taxon>
        <taxon>Oxalobacteraceae</taxon>
        <taxon>Herbaspirillum</taxon>
    </lineage>
</organism>
<feature type="chain" id="PRO_5042249582" description="VWFA domain-containing protein" evidence="1">
    <location>
        <begin position="21"/>
        <end position="280"/>
    </location>
</feature>
<proteinExistence type="predicted"/>
<dbReference type="RefSeq" id="WP_259433983.1">
    <property type="nucleotide sequence ID" value="NZ_JAVLSM010000005.1"/>
</dbReference>
<evidence type="ECO:0000313" key="2">
    <source>
        <dbReference type="EMBL" id="MDT0335766.1"/>
    </source>
</evidence>
<comment type="caution">
    <text evidence="2">The sequence shown here is derived from an EMBL/GenBank/DDBJ whole genome shotgun (WGS) entry which is preliminary data.</text>
</comment>
<feature type="signal peptide" evidence="1">
    <location>
        <begin position="1"/>
        <end position="20"/>
    </location>
</feature>
<dbReference type="AlphaFoldDB" id="A0AAE4K2F4"/>
<sequence>MRKWSALVLATSLLGGNAWAGAIDAIPTCYDNKLVGTAPAVVESELFVVIDQTTLLDGGLKQSVADNLKPFLAAGNAFQIITFSAYTQGHYTEVLASGKLDAPMEASRRNDVSKTALAKFDQCMARQPQLAAQVAGGALRAAFDGTSGEIAKSDVLASLKSIAELSRKSKARNRIVLLVSDMLENSSVSSFYADRGHSVRKIDPAREMQLAEQNQLLGDFGGAHVYVIGAGLLSEDGKKSKSYRDPKTMQALAGFWKTYLEKSGAQLVEFGQPALLSPIR</sequence>
<evidence type="ECO:0000256" key="1">
    <source>
        <dbReference type="SAM" id="SignalP"/>
    </source>
</evidence>
<dbReference type="EMBL" id="JAVRAA010000001">
    <property type="protein sequence ID" value="MDT0335766.1"/>
    <property type="molecule type" value="Genomic_DNA"/>
</dbReference>
<accession>A0AAE4K2F4</accession>
<name>A0AAE4K2F4_9BURK</name>
<protein>
    <recommendedName>
        <fullName evidence="3">VWFA domain-containing protein</fullName>
    </recommendedName>
</protein>
<keyword evidence="1" id="KW-0732">Signal</keyword>
<evidence type="ECO:0008006" key="3">
    <source>
        <dbReference type="Google" id="ProtNLM"/>
    </source>
</evidence>
<gene>
    <name evidence="2" type="ORF">RJN63_02910</name>
</gene>
<reference evidence="2" key="1">
    <citation type="submission" date="2023-02" db="EMBL/GenBank/DDBJ databases">
        <title>Description of Herbaspirillum huttiense subsp. nephrolepsisexaltata and Herbaspirillum huttiense subsp. lycopersicon.</title>
        <authorList>
            <person name="Poudel M."/>
            <person name="Sharma A."/>
            <person name="Goss E."/>
            <person name="Tapia J.H."/>
            <person name="Harmon C.M."/>
            <person name="Jones J.B."/>
        </authorList>
    </citation>
    <scope>NUCLEOTIDE SEQUENCE</scope>
    <source>
        <strain evidence="2">NC40101</strain>
    </source>
</reference>